<dbReference type="Gene3D" id="1.10.10.1020">
    <property type="entry name" value="RecBCD complex, subunit RecD, N-terminal domain"/>
    <property type="match status" value="1"/>
</dbReference>
<dbReference type="GO" id="GO:0008854">
    <property type="term" value="F:exodeoxyribonuclease V activity"/>
    <property type="evidence" value="ECO:0007669"/>
    <property type="project" value="InterPro"/>
</dbReference>
<dbReference type="GO" id="GO:0043139">
    <property type="term" value="F:5'-3' DNA helicase activity"/>
    <property type="evidence" value="ECO:0007669"/>
    <property type="project" value="UniProtKB-UniRule"/>
</dbReference>
<dbReference type="GO" id="GO:0000724">
    <property type="term" value="P:double-strand break repair via homologous recombination"/>
    <property type="evidence" value="ECO:0007669"/>
    <property type="project" value="UniProtKB-UniRule"/>
</dbReference>
<dbReference type="GO" id="GO:0003677">
    <property type="term" value="F:DNA binding"/>
    <property type="evidence" value="ECO:0007669"/>
    <property type="project" value="UniProtKB-UniRule"/>
</dbReference>
<keyword evidence="3 11" id="KW-0227">DNA damage</keyword>
<evidence type="ECO:0000256" key="9">
    <source>
        <dbReference type="ARBA" id="ARBA00023204"/>
    </source>
</evidence>
<dbReference type="InterPro" id="IPR027417">
    <property type="entry name" value="P-loop_NTPase"/>
</dbReference>
<sequence length="633" mass="69782">MSEQLSLMYDSEPSAPSAASVDSDKNKRQSDALLLRDHPMAFRLAEYLVQQIETEAERTTLRLVVNALGAALQQGHVCLNLERVASRAALRDFAIDTRLGDLDSTLSAVRGWPFVQDENGEMPIDAKAYLSLKGTRLYLARYADWEQRLAENLHNRSVGSKTQIQQTTAVERVEIALNDGAVDWQRAAVKNSGLSHLSIVVGGPGTGKTTTVARILARILEQEKAANYRIGLAAPTGKAAARMAGSLAAKIEESDLPSDLKQCVPTTAQTLHRLLAWMPSTRRFHYHKENPLLLDCLVVDEVSMIDMGLFVALLEALPKHARLILLGDPFQLASVQAGNVLAELCQTDALANFSEARAGLLELPASVISKTPYALMDNIVFLQKSWRFRDDAGIGRLASACLSGDWPAFEQGLCDSDIDFLDKQHVDAENTLMDALSEHHCDIASAADIHMAFQRLSRFQLLCANREHEWSTGYFNQRMASRVSRSGVKTVVIDEQLCYHGMPVMMQRNLAQQGLFNGDVGILFEEGGQLWLWFDSAEKGLIRFVPTQVRGWLSAHAITIHKSQGSEYDRVAIVLPQPDSPLQTRQLLYTAITRAKSAVTLLAALPELQKAVATPNQRYSGLRERLSALAAST</sequence>
<keyword evidence="8 11" id="KW-0238">DNA-binding</keyword>
<evidence type="ECO:0000256" key="8">
    <source>
        <dbReference type="ARBA" id="ARBA00023125"/>
    </source>
</evidence>
<organism evidence="15 16">
    <name type="scientific">BD1-7 clade bacterium</name>
    <dbReference type="NCBI Taxonomy" id="2029982"/>
    <lineage>
        <taxon>Bacteria</taxon>
        <taxon>Pseudomonadati</taxon>
        <taxon>Pseudomonadota</taxon>
        <taxon>Gammaproteobacteria</taxon>
        <taxon>Cellvibrionales</taxon>
        <taxon>Spongiibacteraceae</taxon>
        <taxon>BD1-7 clade</taxon>
    </lineage>
</organism>
<keyword evidence="5 11" id="KW-0347">Helicase</keyword>
<dbReference type="HAMAP" id="MF_01487">
    <property type="entry name" value="RecD"/>
    <property type="match status" value="1"/>
</dbReference>
<dbReference type="InterPro" id="IPR027785">
    <property type="entry name" value="UvrD-like_helicase_C"/>
</dbReference>
<dbReference type="PANTHER" id="PTHR43788">
    <property type="entry name" value="DNA2/NAM7 HELICASE FAMILY MEMBER"/>
    <property type="match status" value="1"/>
</dbReference>
<comment type="function">
    <text evidence="11">A helicase/nuclease that prepares dsDNA breaks (DSB) for recombinational DNA repair. Binds to DSBs and unwinds DNA via a highly rapid and processive ATP-dependent bidirectional helicase activity. Unwinds dsDNA until it encounters a Chi (crossover hotspot instigator) sequence from the 3' direction. Cuts ssDNA a few nucleotides 3' to the Chi site. The properties and activities of the enzyme are changed at Chi. The Chi-altered holoenzyme produces a long 3'-ssDNA overhang and facilitates RecA-binding to the ssDNA for homologous DNA recombination and repair. Holoenzyme degrades any linearized DNA that is unable to undergo homologous recombination. In the holoenzyme this subunit has ssDNA-dependent ATPase and 5'-3' helicase activity. When added to pre-assembled RecBC greatly stimulates nuclease activity and augments holoenzyme processivity. Negatively regulates the RecA-loading ability of RecBCD.</text>
</comment>
<dbReference type="Pfam" id="PF13245">
    <property type="entry name" value="AAA_19"/>
    <property type="match status" value="1"/>
</dbReference>
<feature type="domain" description="UvrD-like helicase C-terminal" evidence="13">
    <location>
        <begin position="555"/>
        <end position="601"/>
    </location>
</feature>
<evidence type="ECO:0000313" key="16">
    <source>
        <dbReference type="Proteomes" id="UP000434580"/>
    </source>
</evidence>
<reference evidence="15 16" key="1">
    <citation type="submission" date="2019-11" db="EMBL/GenBank/DDBJ databases">
        <authorList>
            <person name="Holert J."/>
        </authorList>
    </citation>
    <scope>NUCLEOTIDE SEQUENCE [LARGE SCALE GENOMIC DNA]</scope>
    <source>
        <strain evidence="15">BC5_2</strain>
    </source>
</reference>
<evidence type="ECO:0000256" key="10">
    <source>
        <dbReference type="ARBA" id="ARBA00023235"/>
    </source>
</evidence>
<evidence type="ECO:0000256" key="12">
    <source>
        <dbReference type="SAM" id="MobiDB-lite"/>
    </source>
</evidence>
<name>A0A5S9Q550_9GAMM</name>
<keyword evidence="1 11" id="KW-0540">Nuclease</keyword>
<accession>A0A5S9Q550</accession>
<feature type="domain" description="RecBCD enzyme subunit RecD N-terminal" evidence="14">
    <location>
        <begin position="42"/>
        <end position="138"/>
    </location>
</feature>
<evidence type="ECO:0000256" key="1">
    <source>
        <dbReference type="ARBA" id="ARBA00022722"/>
    </source>
</evidence>
<evidence type="ECO:0000256" key="7">
    <source>
        <dbReference type="ARBA" id="ARBA00022840"/>
    </source>
</evidence>
<dbReference type="PANTHER" id="PTHR43788:SF6">
    <property type="entry name" value="DNA HELICASE B"/>
    <property type="match status" value="1"/>
</dbReference>
<feature type="region of interest" description="Disordered" evidence="12">
    <location>
        <begin position="1"/>
        <end position="26"/>
    </location>
</feature>
<keyword evidence="6 11" id="KW-0269">Exonuclease</keyword>
<comment type="catalytic activity">
    <reaction evidence="11">
        <text>ATP + H2O = ADP + phosphate + H(+)</text>
        <dbReference type="Rhea" id="RHEA:13065"/>
        <dbReference type="ChEBI" id="CHEBI:15377"/>
        <dbReference type="ChEBI" id="CHEBI:15378"/>
        <dbReference type="ChEBI" id="CHEBI:30616"/>
        <dbReference type="ChEBI" id="CHEBI:43474"/>
        <dbReference type="ChEBI" id="CHEBI:456216"/>
        <dbReference type="EC" id="5.6.2.3"/>
    </reaction>
</comment>
<comment type="similarity">
    <text evidence="11">Belongs to the RecD family.</text>
</comment>
<dbReference type="Gene3D" id="3.40.50.300">
    <property type="entry name" value="P-loop containing nucleotide triphosphate hydrolases"/>
    <property type="match status" value="3"/>
</dbReference>
<evidence type="ECO:0000256" key="3">
    <source>
        <dbReference type="ARBA" id="ARBA00022763"/>
    </source>
</evidence>
<dbReference type="GO" id="GO:0009338">
    <property type="term" value="C:exodeoxyribonuclease V complex"/>
    <property type="evidence" value="ECO:0007669"/>
    <property type="project" value="InterPro"/>
</dbReference>
<dbReference type="EC" id="5.6.2.3" evidence="11"/>
<proteinExistence type="inferred from homology"/>
<evidence type="ECO:0000256" key="6">
    <source>
        <dbReference type="ARBA" id="ARBA00022839"/>
    </source>
</evidence>
<keyword evidence="10 11" id="KW-0413">Isomerase</keyword>
<evidence type="ECO:0000256" key="4">
    <source>
        <dbReference type="ARBA" id="ARBA00022801"/>
    </source>
</evidence>
<dbReference type="InterPro" id="IPR050534">
    <property type="entry name" value="Coronavir_polyprotein_1ab"/>
</dbReference>
<dbReference type="GO" id="GO:0005524">
    <property type="term" value="F:ATP binding"/>
    <property type="evidence" value="ECO:0007669"/>
    <property type="project" value="UniProtKB-UniRule"/>
</dbReference>
<dbReference type="Pfam" id="PF13538">
    <property type="entry name" value="UvrD_C_2"/>
    <property type="match status" value="1"/>
</dbReference>
<dbReference type="OrthoDB" id="9803432at2"/>
<dbReference type="Pfam" id="PF21185">
    <property type="entry name" value="RecD_N"/>
    <property type="match status" value="1"/>
</dbReference>
<evidence type="ECO:0000259" key="13">
    <source>
        <dbReference type="Pfam" id="PF13538"/>
    </source>
</evidence>
<keyword evidence="4 11" id="KW-0378">Hydrolase</keyword>
<dbReference type="NCBIfam" id="TIGR01447">
    <property type="entry name" value="recD"/>
    <property type="match status" value="1"/>
</dbReference>
<dbReference type="InterPro" id="IPR049550">
    <property type="entry name" value="RecD_N"/>
</dbReference>
<keyword evidence="9 11" id="KW-0234">DNA repair</keyword>
<evidence type="ECO:0000313" key="15">
    <source>
        <dbReference type="EMBL" id="CAA0112120.1"/>
    </source>
</evidence>
<evidence type="ECO:0000256" key="5">
    <source>
        <dbReference type="ARBA" id="ARBA00022806"/>
    </source>
</evidence>
<feature type="compositionally biased region" description="Low complexity" evidence="12">
    <location>
        <begin position="10"/>
        <end position="21"/>
    </location>
</feature>
<protein>
    <recommendedName>
        <fullName evidence="11">RecBCD enzyme subunit RecD</fullName>
        <ecNumber evidence="11">5.6.2.3</ecNumber>
    </recommendedName>
    <alternativeName>
        <fullName evidence="11">DNA 5'-3' helicase subunit RecD</fullName>
    </alternativeName>
    <alternativeName>
        <fullName evidence="11">Exonuclease V subunit RecD</fullName>
        <shortName evidence="11">ExoV subunit RecD</shortName>
    </alternativeName>
    <alternativeName>
        <fullName evidence="11">Helicase/nuclease RecBCD subunit RecD</fullName>
    </alternativeName>
</protein>
<dbReference type="CDD" id="cd17933">
    <property type="entry name" value="DEXSc_RecD-like"/>
    <property type="match status" value="1"/>
</dbReference>
<feature type="binding site" evidence="11">
    <location>
        <begin position="202"/>
        <end position="209"/>
    </location>
    <ligand>
        <name>ATP</name>
        <dbReference type="ChEBI" id="CHEBI:30616"/>
    </ligand>
</feature>
<evidence type="ECO:0000259" key="14">
    <source>
        <dbReference type="Pfam" id="PF21185"/>
    </source>
</evidence>
<dbReference type="SUPFAM" id="SSF52540">
    <property type="entry name" value="P-loop containing nucleoside triphosphate hydrolases"/>
    <property type="match status" value="1"/>
</dbReference>
<gene>
    <name evidence="11 15" type="primary">recD</name>
    <name evidence="15" type="ORF">DPBNPPHM_01564</name>
</gene>
<comment type="subunit">
    <text evidence="11">Heterotrimer of RecB, RecC and RecD. All subunits contribute to DNA-binding.</text>
</comment>
<evidence type="ECO:0000256" key="2">
    <source>
        <dbReference type="ARBA" id="ARBA00022741"/>
    </source>
</evidence>
<dbReference type="InterPro" id="IPR041851">
    <property type="entry name" value="RecD_N_sf"/>
</dbReference>
<dbReference type="Proteomes" id="UP000434580">
    <property type="component" value="Unassembled WGS sequence"/>
</dbReference>
<dbReference type="EMBL" id="CACSII010000016">
    <property type="protein sequence ID" value="CAA0112120.1"/>
    <property type="molecule type" value="Genomic_DNA"/>
</dbReference>
<evidence type="ECO:0000256" key="11">
    <source>
        <dbReference type="HAMAP-Rule" id="MF_01487"/>
    </source>
</evidence>
<keyword evidence="7 11" id="KW-0067">ATP-binding</keyword>
<dbReference type="InterPro" id="IPR006344">
    <property type="entry name" value="RecD"/>
</dbReference>
<dbReference type="GO" id="GO:0017116">
    <property type="term" value="F:single-stranded DNA helicase activity"/>
    <property type="evidence" value="ECO:0007669"/>
    <property type="project" value="TreeGrafter"/>
</dbReference>
<keyword evidence="2 11" id="KW-0547">Nucleotide-binding</keyword>
<dbReference type="CDD" id="cd18809">
    <property type="entry name" value="SF1_C_RecD"/>
    <property type="match status" value="1"/>
</dbReference>
<comment type="miscellaneous">
    <text evidence="11">In the RecBCD complex, RecB has a slow 3'-5' helicase, an exonuclease activity and loads RecA onto ssDNA, RecD has a fast 5'-3' helicase activity, while RecC stimulates the ATPase and processivity of the RecB helicase and contributes to recognition of the Chi site.</text>
</comment>
<dbReference type="AlphaFoldDB" id="A0A5S9Q550"/>